<protein>
    <submittedName>
        <fullName evidence="3">Uncharacterized protein</fullName>
    </submittedName>
</protein>
<feature type="compositionally biased region" description="Low complexity" evidence="1">
    <location>
        <begin position="435"/>
        <end position="444"/>
    </location>
</feature>
<dbReference type="Proteomes" id="UP000282926">
    <property type="component" value="Unassembled WGS sequence"/>
</dbReference>
<organism evidence="3 4">
    <name type="scientific">Lujinxingia sediminis</name>
    <dbReference type="NCBI Taxonomy" id="2480984"/>
    <lineage>
        <taxon>Bacteria</taxon>
        <taxon>Deltaproteobacteria</taxon>
        <taxon>Bradymonadales</taxon>
        <taxon>Lujinxingiaceae</taxon>
        <taxon>Lujinxingia</taxon>
    </lineage>
</organism>
<name>A0ABY0CQL2_9DELT</name>
<evidence type="ECO:0000313" key="3">
    <source>
        <dbReference type="EMBL" id="RVU42429.1"/>
    </source>
</evidence>
<keyword evidence="4" id="KW-1185">Reference proteome</keyword>
<evidence type="ECO:0000313" key="4">
    <source>
        <dbReference type="Proteomes" id="UP000282926"/>
    </source>
</evidence>
<accession>A0ABY0CQL2</accession>
<reference evidence="3 4" key="1">
    <citation type="submission" date="2019-01" db="EMBL/GenBank/DDBJ databases">
        <title>Lujinxingia litoralis gen. nov., sp. nov. and Lujinxingia sediminis gen. nov., sp. nov., new members in the order Bradymonadales, isolated from coastal sediment.</title>
        <authorList>
            <person name="Li C.-M."/>
        </authorList>
    </citation>
    <scope>NUCLEOTIDE SEQUENCE [LARGE SCALE GENOMIC DNA]</scope>
    <source>
        <strain evidence="3 4">SEH01</strain>
    </source>
</reference>
<dbReference type="NCBIfam" id="TIGR03901">
    <property type="entry name" value="MYXO-CTERM"/>
    <property type="match status" value="1"/>
</dbReference>
<sequence length="495" mass="51509">MMRMKMHRAMFATKRAWGPALMMLALGCGQAEEPADMASHHQSLGESTPAYYWSGQGSEAMPDYAERALGHVWNLARRDPAAAGILGPLPELPAVLDPYFVEMARWQGGHVLESSCECSPEDEAQRGRSCCELGMIDGELGCIGDVVACDSGVGTTSQEDRWSTFTLAGGVPINELGVVSESAEPSPAAGLEAVALGIANANPQMLSGTYNVMGAAVVRRGQQNYLGWVGGQSARALPVIPDGVHLIFGQNADSAFGNTPEGQVSFSMLYVEPNGPPSQATLVFDDGCEAMVPPSAADWANRSEENPFAGGQARLDVALEPGCHRYVFTAVDAFGVGHTYPSYGSLGAEIGNDGQVLANSDACPVWSAERPSMACLDPVQNCSQGDTRECYSGREATRQDDACHAGVETCVGGWWSGECDGESTPDATERCADLGSGSPDPGDGQNPGGAGGGSGDEGCGCSSAGTTGNLGALMVLGIAALLMRIRRRVLASSAR</sequence>
<comment type="caution">
    <text evidence="3">The sequence shown here is derived from an EMBL/GenBank/DDBJ whole genome shotgun (WGS) entry which is preliminary data.</text>
</comment>
<feature type="region of interest" description="Disordered" evidence="1">
    <location>
        <begin position="426"/>
        <end position="455"/>
    </location>
</feature>
<dbReference type="InterPro" id="IPR024038">
    <property type="entry name" value="MYXO-CTERM"/>
</dbReference>
<feature type="compositionally biased region" description="Gly residues" evidence="1">
    <location>
        <begin position="445"/>
        <end position="455"/>
    </location>
</feature>
<feature type="chain" id="PRO_5045384672" evidence="2">
    <location>
        <begin position="32"/>
        <end position="495"/>
    </location>
</feature>
<keyword evidence="2" id="KW-0732">Signal</keyword>
<dbReference type="EMBL" id="SADD01000012">
    <property type="protein sequence ID" value="RVU42429.1"/>
    <property type="molecule type" value="Genomic_DNA"/>
</dbReference>
<dbReference type="RefSeq" id="WP_127780945.1">
    <property type="nucleotide sequence ID" value="NZ_SADD01000012.1"/>
</dbReference>
<proteinExistence type="predicted"/>
<feature type="signal peptide" evidence="2">
    <location>
        <begin position="1"/>
        <end position="31"/>
    </location>
</feature>
<evidence type="ECO:0000256" key="2">
    <source>
        <dbReference type="SAM" id="SignalP"/>
    </source>
</evidence>
<evidence type="ECO:0000256" key="1">
    <source>
        <dbReference type="SAM" id="MobiDB-lite"/>
    </source>
</evidence>
<gene>
    <name evidence="3" type="ORF">EA187_16255</name>
</gene>
<dbReference type="PROSITE" id="PS51257">
    <property type="entry name" value="PROKAR_LIPOPROTEIN"/>
    <property type="match status" value="1"/>
</dbReference>